<dbReference type="Pfam" id="PF00016">
    <property type="entry name" value="RuBisCO_large"/>
    <property type="match status" value="2"/>
</dbReference>
<gene>
    <name evidence="2" type="ORF">HIJ39_03155</name>
</gene>
<dbReference type="GO" id="GO:0015977">
    <property type="term" value="P:carbon fixation"/>
    <property type="evidence" value="ECO:0007669"/>
    <property type="project" value="InterPro"/>
</dbReference>
<dbReference type="GO" id="GO:0000287">
    <property type="term" value="F:magnesium ion binding"/>
    <property type="evidence" value="ECO:0007669"/>
    <property type="project" value="InterPro"/>
</dbReference>
<reference evidence="2 3" key="1">
    <citation type="submission" date="2020-04" db="EMBL/GenBank/DDBJ databases">
        <authorList>
            <person name="Zhang R."/>
            <person name="Schippers A."/>
        </authorList>
    </citation>
    <scope>NUCLEOTIDE SEQUENCE [LARGE SCALE GENOMIC DNA]</scope>
    <source>
        <strain evidence="2 3">DSM 109850</strain>
    </source>
</reference>
<dbReference type="InterPro" id="IPR036376">
    <property type="entry name" value="RuBisCO_lsu_C_sf"/>
</dbReference>
<accession>A0A7Y0L3R5</accession>
<dbReference type="InterPro" id="IPR036422">
    <property type="entry name" value="RuBisCO_lsu_N_sf"/>
</dbReference>
<dbReference type="EMBL" id="JABBVZ010000006">
    <property type="protein sequence ID" value="NMP21354.1"/>
    <property type="molecule type" value="Genomic_DNA"/>
</dbReference>
<evidence type="ECO:0000313" key="3">
    <source>
        <dbReference type="Proteomes" id="UP000533476"/>
    </source>
</evidence>
<sequence length="377" mass="40150">MDYITAGYRVPWDDNLAKKAEAIAVGMTVGSWTDLPDTKKPHLRRFLGEAGAIRHDGESGVFEIRYPVDNVKPSISSLLTVMFGKLSLDGQIRLESLDLPASYTRNFSGPALGIPGIRKKLAVRGRPLVMSIFKSENGRTLSEFREAFEEQIGGGVDLVKDDEIFMADEAAPLRDRILAAEEGLARREAHTGQKGFYIPVLSGTPKEVLVQAEEAAEAGAKGFLIAAYTLGLDILSDLQAVAPGALLVLHPAFSGGQVASPSYGIHPALYLGLLPRLAGADVVLYPSPYGSVAMPRDESLKVAQELRTPAVQAPALPGPSAGIHVGILPQLFRDFGSDVIINAGGAVHGHPEGTRAGAQALRDAADRYQDIIGEVTL</sequence>
<dbReference type="InterPro" id="IPR000685">
    <property type="entry name" value="RuBisCO_lsu_C"/>
</dbReference>
<evidence type="ECO:0000259" key="1">
    <source>
        <dbReference type="Pfam" id="PF00016"/>
    </source>
</evidence>
<organism evidence="2 3">
    <name type="scientific">Sulfobacillus harzensis</name>
    <dbReference type="NCBI Taxonomy" id="2729629"/>
    <lineage>
        <taxon>Bacteria</taxon>
        <taxon>Bacillati</taxon>
        <taxon>Bacillota</taxon>
        <taxon>Clostridia</taxon>
        <taxon>Eubacteriales</taxon>
        <taxon>Clostridiales Family XVII. Incertae Sedis</taxon>
        <taxon>Sulfobacillus</taxon>
    </lineage>
</organism>
<dbReference type="SFLD" id="SFLDG00301">
    <property type="entry name" value="RuBisCO-like_proteins"/>
    <property type="match status" value="1"/>
</dbReference>
<comment type="caution">
    <text evidence="2">The sequence shown here is derived from an EMBL/GenBank/DDBJ whole genome shotgun (WGS) entry which is preliminary data.</text>
</comment>
<dbReference type="SUPFAM" id="SSF51649">
    <property type="entry name" value="RuBisCo, C-terminal domain"/>
    <property type="match status" value="1"/>
</dbReference>
<keyword evidence="3" id="KW-1185">Reference proteome</keyword>
<feature type="domain" description="Ribulose bisphosphate carboxylase large subunit C-terminal" evidence="1">
    <location>
        <begin position="315"/>
        <end position="366"/>
    </location>
</feature>
<proteinExistence type="predicted"/>
<dbReference type="InterPro" id="IPR033966">
    <property type="entry name" value="RuBisCO"/>
</dbReference>
<feature type="domain" description="Ribulose bisphosphate carboxylase large subunit C-terminal" evidence="1">
    <location>
        <begin position="113"/>
        <end position="282"/>
    </location>
</feature>
<dbReference type="PANTHER" id="PTHR42704">
    <property type="entry name" value="RIBULOSE BISPHOSPHATE CARBOXYLASE"/>
    <property type="match status" value="1"/>
</dbReference>
<dbReference type="GO" id="GO:0016984">
    <property type="term" value="F:ribulose-bisphosphate carboxylase activity"/>
    <property type="evidence" value="ECO:0007669"/>
    <property type="project" value="InterPro"/>
</dbReference>
<dbReference type="Proteomes" id="UP000533476">
    <property type="component" value="Unassembled WGS sequence"/>
</dbReference>
<protein>
    <submittedName>
        <fullName evidence="2">2,3-diketo-5-methylthiopentyl-1-phosphate enolase</fullName>
    </submittedName>
</protein>
<dbReference type="SFLD" id="SFLDS00014">
    <property type="entry name" value="RuBisCO"/>
    <property type="match status" value="1"/>
</dbReference>
<dbReference type="Gene3D" id="3.30.70.150">
    <property type="entry name" value="RuBisCO large subunit, N-terminal domain"/>
    <property type="match status" value="1"/>
</dbReference>
<evidence type="ECO:0000313" key="2">
    <source>
        <dbReference type="EMBL" id="NMP21354.1"/>
    </source>
</evidence>
<dbReference type="RefSeq" id="WP_169096608.1">
    <property type="nucleotide sequence ID" value="NZ_JABBVZ010000006.1"/>
</dbReference>
<dbReference type="SUPFAM" id="SSF54966">
    <property type="entry name" value="RuBisCO, large subunit, small (N-terminal) domain"/>
    <property type="match status" value="1"/>
</dbReference>
<dbReference type="AlphaFoldDB" id="A0A7Y0L3R5"/>
<dbReference type="Gene3D" id="3.20.20.110">
    <property type="entry name" value="Ribulose bisphosphate carboxylase, large subunit, C-terminal domain"/>
    <property type="match status" value="1"/>
</dbReference>
<name>A0A7Y0L3R5_9FIRM</name>
<dbReference type="PANTHER" id="PTHR42704:SF17">
    <property type="entry name" value="RIBULOSE BISPHOSPHATE CARBOXYLASE LARGE CHAIN"/>
    <property type="match status" value="1"/>
</dbReference>